<dbReference type="InterPro" id="IPR052423">
    <property type="entry name" value="EMIR"/>
</dbReference>
<evidence type="ECO:0000313" key="2">
    <source>
        <dbReference type="EMBL" id="KAG2321068.1"/>
    </source>
</evidence>
<evidence type="ECO:0000313" key="3">
    <source>
        <dbReference type="Proteomes" id="UP000886595"/>
    </source>
</evidence>
<evidence type="ECO:0000259" key="1">
    <source>
        <dbReference type="Pfam" id="PF14308"/>
    </source>
</evidence>
<dbReference type="EMBL" id="JAAMPC010000003">
    <property type="protein sequence ID" value="KAG2321068.1"/>
    <property type="molecule type" value="Genomic_DNA"/>
</dbReference>
<dbReference type="Proteomes" id="UP000886595">
    <property type="component" value="Unassembled WGS sequence"/>
</dbReference>
<proteinExistence type="predicted"/>
<dbReference type="OrthoDB" id="10250354at2759"/>
<reference evidence="2 3" key="1">
    <citation type="submission" date="2020-02" db="EMBL/GenBank/DDBJ databases">
        <authorList>
            <person name="Ma Q."/>
            <person name="Huang Y."/>
            <person name="Song X."/>
            <person name="Pei D."/>
        </authorList>
    </citation>
    <scope>NUCLEOTIDE SEQUENCE [LARGE SCALE GENOMIC DNA]</scope>
    <source>
        <strain evidence="2">Sxm20200214</strain>
        <tissue evidence="2">Leaf</tissue>
    </source>
</reference>
<keyword evidence="3" id="KW-1185">Reference proteome</keyword>
<feature type="domain" description="DNAJ-containing protein X-domain" evidence="1">
    <location>
        <begin position="3"/>
        <end position="95"/>
    </location>
</feature>
<dbReference type="InterPro" id="IPR026894">
    <property type="entry name" value="DnaJ_X"/>
</dbReference>
<accession>A0A8X8B4A1</accession>
<name>A0A8X8B4A1_BRACI</name>
<dbReference type="Pfam" id="PF14308">
    <property type="entry name" value="DnaJ-X"/>
    <property type="match status" value="1"/>
</dbReference>
<sequence length="114" mass="12926">MVKCHLIKSQVTAATGSYALFQLQEEMKRQLSAVGNYTEKELEEYMKSNKMIDSLWKLSVSDIESTLSLVCKLVLQDSTAKREELCARAKGLKTLRRSSSVLAHICSKYSFDKQ</sequence>
<organism evidence="2 3">
    <name type="scientific">Brassica carinata</name>
    <name type="common">Ethiopian mustard</name>
    <name type="synonym">Abyssinian cabbage</name>
    <dbReference type="NCBI Taxonomy" id="52824"/>
    <lineage>
        <taxon>Eukaryota</taxon>
        <taxon>Viridiplantae</taxon>
        <taxon>Streptophyta</taxon>
        <taxon>Embryophyta</taxon>
        <taxon>Tracheophyta</taxon>
        <taxon>Spermatophyta</taxon>
        <taxon>Magnoliopsida</taxon>
        <taxon>eudicotyledons</taxon>
        <taxon>Gunneridae</taxon>
        <taxon>Pentapetalae</taxon>
        <taxon>rosids</taxon>
        <taxon>malvids</taxon>
        <taxon>Brassicales</taxon>
        <taxon>Brassicaceae</taxon>
        <taxon>Brassiceae</taxon>
        <taxon>Brassica</taxon>
    </lineage>
</organism>
<comment type="caution">
    <text evidence="2">The sequence shown here is derived from an EMBL/GenBank/DDBJ whole genome shotgun (WGS) entry which is preliminary data.</text>
</comment>
<dbReference type="PANTHER" id="PTHR44094">
    <property type="entry name" value="DNAJ HEAT SHOCK N-TERMINAL DOMAIN-CONTAINING PROTEIN"/>
    <property type="match status" value="1"/>
</dbReference>
<dbReference type="PANTHER" id="PTHR44094:SF19">
    <property type="entry name" value="DNAJ HEAT SHOCK N-TERMINAL DOMAIN-CONTAINING PROTEIN"/>
    <property type="match status" value="1"/>
</dbReference>
<gene>
    <name evidence="2" type="ORF">Bca52824_014281</name>
</gene>
<dbReference type="AlphaFoldDB" id="A0A8X8B4A1"/>
<protein>
    <recommendedName>
        <fullName evidence="1">DNAJ-containing protein X-domain domain-containing protein</fullName>
    </recommendedName>
</protein>